<gene>
    <name evidence="1" type="ORF">M407DRAFT_12396</name>
</gene>
<sequence>DTWDLLRLLLGRDEGRSEFEPRIERAAGWLGLVLTRAPGSLENKRNSRGPNRGELVLGCLQTQDAFLRLMINHGRSLYQWWKISADISVLGCVRRATLGY</sequence>
<feature type="non-terminal residue" evidence="1">
    <location>
        <position position="1"/>
    </location>
</feature>
<keyword evidence="2" id="KW-1185">Reference proteome</keyword>
<dbReference type="EMBL" id="KN823398">
    <property type="protein sequence ID" value="KIO17317.1"/>
    <property type="molecule type" value="Genomic_DNA"/>
</dbReference>
<evidence type="ECO:0000313" key="1">
    <source>
        <dbReference type="EMBL" id="KIO17317.1"/>
    </source>
</evidence>
<dbReference type="HOGENOM" id="CLU_2312997_0_0_1"/>
<name>A0A0C3L728_9AGAM</name>
<protein>
    <submittedName>
        <fullName evidence="1">Uncharacterized protein</fullName>
    </submittedName>
</protein>
<reference evidence="1 2" key="1">
    <citation type="submission" date="2014-04" db="EMBL/GenBank/DDBJ databases">
        <authorList>
            <consortium name="DOE Joint Genome Institute"/>
            <person name="Kuo A."/>
            <person name="Girlanda M."/>
            <person name="Perotto S."/>
            <person name="Kohler A."/>
            <person name="Nagy L.G."/>
            <person name="Floudas D."/>
            <person name="Copeland A."/>
            <person name="Barry K.W."/>
            <person name="Cichocki N."/>
            <person name="Veneault-Fourrey C."/>
            <person name="LaButti K."/>
            <person name="Lindquist E.A."/>
            <person name="Lipzen A."/>
            <person name="Lundell T."/>
            <person name="Morin E."/>
            <person name="Murat C."/>
            <person name="Sun H."/>
            <person name="Tunlid A."/>
            <person name="Henrissat B."/>
            <person name="Grigoriev I.V."/>
            <person name="Hibbett D.S."/>
            <person name="Martin F."/>
            <person name="Nordberg H.P."/>
            <person name="Cantor M.N."/>
            <person name="Hua S.X."/>
        </authorList>
    </citation>
    <scope>NUCLEOTIDE SEQUENCE [LARGE SCALE GENOMIC DNA]</scope>
    <source>
        <strain evidence="1 2">MUT 4182</strain>
    </source>
</reference>
<evidence type="ECO:0000313" key="2">
    <source>
        <dbReference type="Proteomes" id="UP000054248"/>
    </source>
</evidence>
<reference evidence="2" key="2">
    <citation type="submission" date="2015-01" db="EMBL/GenBank/DDBJ databases">
        <title>Evolutionary Origins and Diversification of the Mycorrhizal Mutualists.</title>
        <authorList>
            <consortium name="DOE Joint Genome Institute"/>
            <consortium name="Mycorrhizal Genomics Consortium"/>
            <person name="Kohler A."/>
            <person name="Kuo A."/>
            <person name="Nagy L.G."/>
            <person name="Floudas D."/>
            <person name="Copeland A."/>
            <person name="Barry K.W."/>
            <person name="Cichocki N."/>
            <person name="Veneault-Fourrey C."/>
            <person name="LaButti K."/>
            <person name="Lindquist E.A."/>
            <person name="Lipzen A."/>
            <person name="Lundell T."/>
            <person name="Morin E."/>
            <person name="Murat C."/>
            <person name="Riley R."/>
            <person name="Ohm R."/>
            <person name="Sun H."/>
            <person name="Tunlid A."/>
            <person name="Henrissat B."/>
            <person name="Grigoriev I.V."/>
            <person name="Hibbett D.S."/>
            <person name="Martin F."/>
        </authorList>
    </citation>
    <scope>NUCLEOTIDE SEQUENCE [LARGE SCALE GENOMIC DNA]</scope>
    <source>
        <strain evidence="2">MUT 4182</strain>
    </source>
</reference>
<accession>A0A0C3L728</accession>
<organism evidence="1 2">
    <name type="scientific">Tulasnella calospora MUT 4182</name>
    <dbReference type="NCBI Taxonomy" id="1051891"/>
    <lineage>
        <taxon>Eukaryota</taxon>
        <taxon>Fungi</taxon>
        <taxon>Dikarya</taxon>
        <taxon>Basidiomycota</taxon>
        <taxon>Agaricomycotina</taxon>
        <taxon>Agaricomycetes</taxon>
        <taxon>Cantharellales</taxon>
        <taxon>Tulasnellaceae</taxon>
        <taxon>Tulasnella</taxon>
    </lineage>
</organism>
<dbReference type="Proteomes" id="UP000054248">
    <property type="component" value="Unassembled WGS sequence"/>
</dbReference>
<dbReference type="AlphaFoldDB" id="A0A0C3L728"/>
<proteinExistence type="predicted"/>